<dbReference type="GO" id="GO:0005737">
    <property type="term" value="C:cytoplasm"/>
    <property type="evidence" value="ECO:0007669"/>
    <property type="project" value="UniProtKB-SubCell"/>
</dbReference>
<organism evidence="12 13">
    <name type="scientific">Trinickia caryophylli</name>
    <name type="common">Paraburkholderia caryophylli</name>
    <dbReference type="NCBI Taxonomy" id="28094"/>
    <lineage>
        <taxon>Bacteria</taxon>
        <taxon>Pseudomonadati</taxon>
        <taxon>Pseudomonadota</taxon>
        <taxon>Betaproteobacteria</taxon>
        <taxon>Burkholderiales</taxon>
        <taxon>Burkholderiaceae</taxon>
        <taxon>Trinickia</taxon>
    </lineage>
</organism>
<protein>
    <recommendedName>
        <fullName evidence="8">L-seryl-tRNA(Sec) selenium transferase</fullName>
        <ecNumber evidence="8">2.9.1.1</ecNumber>
    </recommendedName>
    <alternativeName>
        <fullName evidence="8">Selenocysteine synthase</fullName>
        <shortName evidence="8">Sec synthase</shortName>
    </alternativeName>
    <alternativeName>
        <fullName evidence="8">Selenocysteinyl-tRNA(Sec) synthase</fullName>
    </alternativeName>
</protein>
<dbReference type="InterPro" id="IPR025862">
    <property type="entry name" value="SelA_trans_N_dom"/>
</dbReference>
<evidence type="ECO:0000256" key="4">
    <source>
        <dbReference type="ARBA" id="ARBA00022898"/>
    </source>
</evidence>
<dbReference type="Gene3D" id="3.90.1150.180">
    <property type="match status" value="1"/>
</dbReference>
<dbReference type="NCBIfam" id="TIGR00474">
    <property type="entry name" value="selA"/>
    <property type="match status" value="1"/>
</dbReference>
<comment type="catalytic activity">
    <reaction evidence="8">
        <text>L-seryl-tRNA(Sec) + selenophosphate + H(+) = L-selenocysteinyl-tRNA(Sec) + phosphate</text>
        <dbReference type="Rhea" id="RHEA:22728"/>
        <dbReference type="Rhea" id="RHEA-COMP:9742"/>
        <dbReference type="Rhea" id="RHEA-COMP:9743"/>
        <dbReference type="ChEBI" id="CHEBI:15378"/>
        <dbReference type="ChEBI" id="CHEBI:16144"/>
        <dbReference type="ChEBI" id="CHEBI:43474"/>
        <dbReference type="ChEBI" id="CHEBI:78533"/>
        <dbReference type="ChEBI" id="CHEBI:78573"/>
        <dbReference type="EC" id="2.9.1.1"/>
    </reaction>
</comment>
<feature type="domain" description="L-seryl-tRNA selenium transferase N-terminal" evidence="11">
    <location>
        <begin position="28"/>
        <end position="67"/>
    </location>
</feature>
<dbReference type="AlphaFoldDB" id="A0A1X7G246"/>
<comment type="subcellular location">
    <subcellularLocation>
        <location evidence="8">Cytoplasm</location>
    </subcellularLocation>
</comment>
<evidence type="ECO:0000256" key="8">
    <source>
        <dbReference type="HAMAP-Rule" id="MF_00423"/>
    </source>
</evidence>
<comment type="cofactor">
    <cofactor evidence="1 8 9">
        <name>pyridoxal 5'-phosphate</name>
        <dbReference type="ChEBI" id="CHEBI:597326"/>
    </cofactor>
</comment>
<evidence type="ECO:0000313" key="13">
    <source>
        <dbReference type="Proteomes" id="UP000192911"/>
    </source>
</evidence>
<dbReference type="InterPro" id="IPR004534">
    <property type="entry name" value="SelA_trans"/>
</dbReference>
<dbReference type="InterPro" id="IPR015424">
    <property type="entry name" value="PyrdxlP-dep_Trfase"/>
</dbReference>
<evidence type="ECO:0000256" key="6">
    <source>
        <dbReference type="ARBA" id="ARBA00023266"/>
    </source>
</evidence>
<proteinExistence type="inferred from homology"/>
<evidence type="ECO:0000256" key="7">
    <source>
        <dbReference type="ARBA" id="ARBA00044507"/>
    </source>
</evidence>
<dbReference type="Pfam" id="PF03841">
    <property type="entry name" value="SelA"/>
    <property type="match status" value="1"/>
</dbReference>
<accession>A0A1X7G246</accession>
<reference evidence="13" key="1">
    <citation type="submission" date="2017-04" db="EMBL/GenBank/DDBJ databases">
        <authorList>
            <person name="Varghese N."/>
            <person name="Submissions S."/>
        </authorList>
    </citation>
    <scope>NUCLEOTIDE SEQUENCE [LARGE SCALE GENOMIC DNA]</scope>
    <source>
        <strain evidence="13">Ballard 720</strain>
    </source>
</reference>
<dbReference type="HAMAP" id="MF_00423">
    <property type="entry name" value="SelA"/>
    <property type="match status" value="1"/>
</dbReference>
<dbReference type="EMBL" id="FXAH01000013">
    <property type="protein sequence ID" value="SMF62675.1"/>
    <property type="molecule type" value="Genomic_DNA"/>
</dbReference>
<dbReference type="EC" id="2.9.1.1" evidence="8"/>
<evidence type="ECO:0000259" key="11">
    <source>
        <dbReference type="Pfam" id="PF12390"/>
    </source>
</evidence>
<keyword evidence="5 8" id="KW-0648">Protein biosynthesis</keyword>
<evidence type="ECO:0000256" key="5">
    <source>
        <dbReference type="ARBA" id="ARBA00022917"/>
    </source>
</evidence>
<comment type="function">
    <text evidence="8">Converts seryl-tRNA(Sec) to selenocysteinyl-tRNA(Sec) required for selenoprotein biosynthesis.</text>
</comment>
<dbReference type="UniPathway" id="UPA00906">
    <property type="reaction ID" value="UER00896"/>
</dbReference>
<feature type="compositionally biased region" description="Polar residues" evidence="10">
    <location>
        <begin position="1"/>
        <end position="13"/>
    </location>
</feature>
<gene>
    <name evidence="8" type="primary">selA</name>
    <name evidence="12" type="ORF">SAMN06295900_11324</name>
</gene>
<keyword evidence="2 8" id="KW-0963">Cytoplasm</keyword>
<feature type="region of interest" description="Disordered" evidence="10">
    <location>
        <begin position="1"/>
        <end position="27"/>
    </location>
</feature>
<evidence type="ECO:0000256" key="10">
    <source>
        <dbReference type="SAM" id="MobiDB-lite"/>
    </source>
</evidence>
<keyword evidence="13" id="KW-1185">Reference proteome</keyword>
<dbReference type="SUPFAM" id="SSF53383">
    <property type="entry name" value="PLP-dependent transferases"/>
    <property type="match status" value="1"/>
</dbReference>
<feature type="modified residue" description="N6-(pyridoxal phosphate)lysine" evidence="8 9">
    <location>
        <position position="317"/>
    </location>
</feature>
<sequence>MSGSAPLNRQASGESGEHRHSPDLNERLARLPSVDRIVSSRAAARLIERYGRTQVLAAARNVLEELRRLGRAPGKPPVAMPTVEAIAEAMSRLLEANAQPRLRPVFNLTGTVLHTNLGRALLPAEAVQAVVTALSQPVNLEFDLASGGRGERDTLVEGLLVELTGAQAATVVNNNAAAVMLMLSALASRREVIVSRGELVEIGGAFRIPDIMRSAGAKLCEVGTTNRTHLADYEAAVGARTALAMKVHCSNYAISGFTKSVELPELVPAMRAREVPVAVDLGSGTLVDLAAWGLPKEPTVRETIEAGADLVTFSGDKLLGGPQAGVIVGRADLVAKIRRHPLKRALRVGKLTLAALEPVLRLYRSPEHLDGALPTLRLLTRPLDDIQACAQRVRPVLQRALGGAYEVAVSPMSSQIGSGALPVDRLPSFGLAVRPALDKHSGRALSRLEAAMRAWARPVIGRIADDALLLDLRCLELRDEAVFVAQCDSIVPRPAA</sequence>
<comment type="similarity">
    <text evidence="7 8">Belongs to the SelA family.</text>
</comment>
<dbReference type="OrthoDB" id="9787096at2"/>
<dbReference type="PANTHER" id="PTHR32328">
    <property type="entry name" value="L-SERYL-TRNA(SEC) SELENIUM TRANSFERASE"/>
    <property type="match status" value="1"/>
</dbReference>
<feature type="compositionally biased region" description="Basic and acidic residues" evidence="10">
    <location>
        <begin position="15"/>
        <end position="27"/>
    </location>
</feature>
<name>A0A1X7G246_TRICW</name>
<dbReference type="STRING" id="28094.SAMN06295900_11324"/>
<evidence type="ECO:0000256" key="3">
    <source>
        <dbReference type="ARBA" id="ARBA00022679"/>
    </source>
</evidence>
<dbReference type="InterPro" id="IPR015421">
    <property type="entry name" value="PyrdxlP-dep_Trfase_major"/>
</dbReference>
<evidence type="ECO:0000256" key="1">
    <source>
        <dbReference type="ARBA" id="ARBA00001933"/>
    </source>
</evidence>
<comment type="pathway">
    <text evidence="8">Aminoacyl-tRNA biosynthesis; selenocysteinyl-tRNA(Sec) biosynthesis; selenocysteinyl-tRNA(Sec) from L-seryl-tRNA(Sec) (bacterial route): step 1/1.</text>
</comment>
<keyword evidence="4 8" id="KW-0663">Pyridoxal phosphate</keyword>
<dbReference type="Gene3D" id="3.40.640.10">
    <property type="entry name" value="Type I PLP-dependent aspartate aminotransferase-like (Major domain)"/>
    <property type="match status" value="1"/>
</dbReference>
<dbReference type="RefSeq" id="WP_085229294.1">
    <property type="nucleotide sequence ID" value="NZ_BSQD01000007.1"/>
</dbReference>
<dbReference type="GO" id="GO:0004125">
    <property type="term" value="F:L-seryl-tRNA(Sec) selenium transferase activity"/>
    <property type="evidence" value="ECO:0007669"/>
    <property type="project" value="UniProtKB-UniRule"/>
</dbReference>
<dbReference type="InterPro" id="IPR018319">
    <property type="entry name" value="SelA-like"/>
</dbReference>
<dbReference type="GeneID" id="95553166"/>
<evidence type="ECO:0000256" key="2">
    <source>
        <dbReference type="ARBA" id="ARBA00022490"/>
    </source>
</evidence>
<keyword evidence="6 8" id="KW-0711">Selenium</keyword>
<dbReference type="Pfam" id="PF12390">
    <property type="entry name" value="Se-cys_synth_N"/>
    <property type="match status" value="1"/>
</dbReference>
<dbReference type="GO" id="GO:0001717">
    <property type="term" value="P:conversion of seryl-tRNAsec to selenocys-tRNAsec"/>
    <property type="evidence" value="ECO:0007669"/>
    <property type="project" value="UniProtKB-UniRule"/>
</dbReference>
<dbReference type="Proteomes" id="UP000192911">
    <property type="component" value="Unassembled WGS sequence"/>
</dbReference>
<evidence type="ECO:0000256" key="9">
    <source>
        <dbReference type="PIRSR" id="PIRSR618319-50"/>
    </source>
</evidence>
<dbReference type="PANTHER" id="PTHR32328:SF0">
    <property type="entry name" value="L-SERYL-TRNA(SEC) SELENIUM TRANSFERASE"/>
    <property type="match status" value="1"/>
</dbReference>
<keyword evidence="3 8" id="KW-0808">Transferase</keyword>
<evidence type="ECO:0000313" key="12">
    <source>
        <dbReference type="EMBL" id="SMF62675.1"/>
    </source>
</evidence>
<dbReference type="GO" id="GO:0001514">
    <property type="term" value="P:selenocysteine incorporation"/>
    <property type="evidence" value="ECO:0007669"/>
    <property type="project" value="UniProtKB-UniRule"/>
</dbReference>